<accession>A0A8C9QSK1</accession>
<evidence type="ECO:0008006" key="4">
    <source>
        <dbReference type="Google" id="ProtNLM"/>
    </source>
</evidence>
<keyword evidence="1" id="KW-0472">Membrane</keyword>
<dbReference type="Ensembl" id="ENSSDAT00000030272.1">
    <property type="protein sequence ID" value="ENSSDAP00000026489.1"/>
    <property type="gene ID" value="ENSSDAG00000024011.1"/>
</dbReference>
<evidence type="ECO:0000256" key="1">
    <source>
        <dbReference type="SAM" id="Phobius"/>
    </source>
</evidence>
<sequence>MKMKHTYCLVHIEINTQIFIVALFIIAKIWKQFQLNCKWIKKMWHIYTMEYYSVIKENKIMAFAGKWMEFEKIMLSEVSQSQKTKCQMFSMIQRD</sequence>
<keyword evidence="3" id="KW-1185">Reference proteome</keyword>
<dbReference type="Proteomes" id="UP000694422">
    <property type="component" value="Unplaced"/>
</dbReference>
<reference evidence="2" key="2">
    <citation type="submission" date="2025-09" db="UniProtKB">
        <authorList>
            <consortium name="Ensembl"/>
        </authorList>
    </citation>
    <scope>IDENTIFICATION</scope>
</reference>
<keyword evidence="1" id="KW-1133">Transmembrane helix</keyword>
<name>A0A8C9QSK1_SPEDA</name>
<protein>
    <recommendedName>
        <fullName evidence="4">DUF1725 domain-containing protein</fullName>
    </recommendedName>
</protein>
<dbReference type="AlphaFoldDB" id="A0A8C9QSK1"/>
<evidence type="ECO:0000313" key="3">
    <source>
        <dbReference type="Proteomes" id="UP000694422"/>
    </source>
</evidence>
<feature type="transmembrane region" description="Helical" evidence="1">
    <location>
        <begin position="12"/>
        <end position="30"/>
    </location>
</feature>
<keyword evidence="1" id="KW-0812">Transmembrane</keyword>
<reference evidence="2" key="1">
    <citation type="submission" date="2025-08" db="UniProtKB">
        <authorList>
            <consortium name="Ensembl"/>
        </authorList>
    </citation>
    <scope>IDENTIFICATION</scope>
</reference>
<organism evidence="2 3">
    <name type="scientific">Spermophilus dauricus</name>
    <name type="common">Daurian ground squirrel</name>
    <dbReference type="NCBI Taxonomy" id="99837"/>
    <lineage>
        <taxon>Eukaryota</taxon>
        <taxon>Metazoa</taxon>
        <taxon>Chordata</taxon>
        <taxon>Craniata</taxon>
        <taxon>Vertebrata</taxon>
        <taxon>Euteleostomi</taxon>
        <taxon>Mammalia</taxon>
        <taxon>Eutheria</taxon>
        <taxon>Euarchontoglires</taxon>
        <taxon>Glires</taxon>
        <taxon>Rodentia</taxon>
        <taxon>Sciuromorpha</taxon>
        <taxon>Sciuridae</taxon>
        <taxon>Xerinae</taxon>
        <taxon>Marmotini</taxon>
        <taxon>Spermophilus</taxon>
    </lineage>
</organism>
<proteinExistence type="predicted"/>
<evidence type="ECO:0000313" key="2">
    <source>
        <dbReference type="Ensembl" id="ENSSDAP00000026489.1"/>
    </source>
</evidence>